<keyword evidence="1" id="KW-0472">Membrane</keyword>
<comment type="caution">
    <text evidence="2">The sequence shown here is derived from an EMBL/GenBank/DDBJ whole genome shotgun (WGS) entry which is preliminary data.</text>
</comment>
<evidence type="ECO:0000313" key="3">
    <source>
        <dbReference type="Proteomes" id="UP001595921"/>
    </source>
</evidence>
<dbReference type="EMBL" id="JBHSDS010000006">
    <property type="protein sequence ID" value="MFC4357958.1"/>
    <property type="molecule type" value="Genomic_DNA"/>
</dbReference>
<reference evidence="2 3" key="1">
    <citation type="journal article" date="2019" name="Int. J. Syst. Evol. Microbiol.">
        <title>The Global Catalogue of Microorganisms (GCM) 10K type strain sequencing project: providing services to taxonomists for standard genome sequencing and annotation.</title>
        <authorList>
            <consortium name="The Broad Institute Genomics Platform"/>
            <consortium name="The Broad Institute Genome Sequencing Center for Infectious Disease"/>
            <person name="Wu L."/>
            <person name="Ma J."/>
        </authorList>
    </citation>
    <scope>NUCLEOTIDE SEQUENCE [LARGE SCALE GENOMIC DNA]</scope>
    <source>
        <strain evidence="2 3">CGMCC 1.12553</strain>
    </source>
</reference>
<sequence length="131" mass="13391">MENKSTLVNAVVGAVVTTVLSFTGFSPIVGGAVAGYLQREPPKQGAKVGALSGLLAAVPFLLVLLLGGFLFFGGFAGRGFGVPGGLELVIVLFVLLPALFLWNVALGAAGGYLGASLRGERTETNERAVTR</sequence>
<gene>
    <name evidence="2" type="ORF">ACFO0N_08360</name>
</gene>
<dbReference type="Pfam" id="PF17647">
    <property type="entry name" value="DUF5518"/>
    <property type="match status" value="1"/>
</dbReference>
<evidence type="ECO:0000256" key="1">
    <source>
        <dbReference type="SAM" id="Phobius"/>
    </source>
</evidence>
<keyword evidence="1" id="KW-0812">Transmembrane</keyword>
<protein>
    <submittedName>
        <fullName evidence="2">DUF5518 domain-containing protein</fullName>
    </submittedName>
</protein>
<dbReference type="InterPro" id="IPR040493">
    <property type="entry name" value="DUF5518"/>
</dbReference>
<keyword evidence="3" id="KW-1185">Reference proteome</keyword>
<accession>A0ABD5PB53</accession>
<feature type="transmembrane region" description="Helical" evidence="1">
    <location>
        <begin position="12"/>
        <end position="37"/>
    </location>
</feature>
<organism evidence="2 3">
    <name type="scientific">Halobium salinum</name>
    <dbReference type="NCBI Taxonomy" id="1364940"/>
    <lineage>
        <taxon>Archaea</taxon>
        <taxon>Methanobacteriati</taxon>
        <taxon>Methanobacteriota</taxon>
        <taxon>Stenosarchaea group</taxon>
        <taxon>Halobacteria</taxon>
        <taxon>Halobacteriales</taxon>
        <taxon>Haloferacaceae</taxon>
        <taxon>Halobium</taxon>
    </lineage>
</organism>
<feature type="transmembrane region" description="Helical" evidence="1">
    <location>
        <begin position="88"/>
        <end position="113"/>
    </location>
</feature>
<proteinExistence type="predicted"/>
<dbReference type="RefSeq" id="WP_267624459.1">
    <property type="nucleotide sequence ID" value="NZ_JAODIW010000008.1"/>
</dbReference>
<dbReference type="Proteomes" id="UP001595921">
    <property type="component" value="Unassembled WGS sequence"/>
</dbReference>
<evidence type="ECO:0000313" key="2">
    <source>
        <dbReference type="EMBL" id="MFC4357958.1"/>
    </source>
</evidence>
<dbReference type="AlphaFoldDB" id="A0ABD5PB53"/>
<feature type="transmembrane region" description="Helical" evidence="1">
    <location>
        <begin position="49"/>
        <end position="76"/>
    </location>
</feature>
<keyword evidence="1" id="KW-1133">Transmembrane helix</keyword>
<name>A0ABD5PB53_9EURY</name>